<reference evidence="2 3" key="1">
    <citation type="submission" date="2024-03" db="EMBL/GenBank/DDBJ databases">
        <authorList>
            <person name="Gkanogiannis A."/>
            <person name="Becerra Lopez-Lavalle L."/>
        </authorList>
    </citation>
    <scope>NUCLEOTIDE SEQUENCE [LARGE SCALE GENOMIC DNA]</scope>
</reference>
<keyword evidence="3" id="KW-1185">Reference proteome</keyword>
<sequence>MSLKLDQIASNPDLSLPQVKENRAQLEMVLHERKNPNLLRHPQLRNVQELHLVTQENQEFIQIGYVIVQETNRKENHCEDQDQPCKKKSEEKLGNPHKTSSTEENVFRTLKIVGNEKEGATKLSSLDV</sequence>
<dbReference type="EMBL" id="OZ021741">
    <property type="protein sequence ID" value="CAK9325276.1"/>
    <property type="molecule type" value="Genomic_DNA"/>
</dbReference>
<feature type="region of interest" description="Disordered" evidence="1">
    <location>
        <begin position="75"/>
        <end position="105"/>
    </location>
</feature>
<evidence type="ECO:0000256" key="1">
    <source>
        <dbReference type="SAM" id="MobiDB-lite"/>
    </source>
</evidence>
<proteinExistence type="predicted"/>
<gene>
    <name evidence="2" type="ORF">CITCOLO1_LOCUS17536</name>
</gene>
<dbReference type="Proteomes" id="UP001642487">
    <property type="component" value="Chromosome 7"/>
</dbReference>
<feature type="compositionally biased region" description="Basic and acidic residues" evidence="1">
    <location>
        <begin position="75"/>
        <end position="94"/>
    </location>
</feature>
<protein>
    <submittedName>
        <fullName evidence="2">Uncharacterized protein</fullName>
    </submittedName>
</protein>
<organism evidence="2 3">
    <name type="scientific">Citrullus colocynthis</name>
    <name type="common">colocynth</name>
    <dbReference type="NCBI Taxonomy" id="252529"/>
    <lineage>
        <taxon>Eukaryota</taxon>
        <taxon>Viridiplantae</taxon>
        <taxon>Streptophyta</taxon>
        <taxon>Embryophyta</taxon>
        <taxon>Tracheophyta</taxon>
        <taxon>Spermatophyta</taxon>
        <taxon>Magnoliopsida</taxon>
        <taxon>eudicotyledons</taxon>
        <taxon>Gunneridae</taxon>
        <taxon>Pentapetalae</taxon>
        <taxon>rosids</taxon>
        <taxon>fabids</taxon>
        <taxon>Cucurbitales</taxon>
        <taxon>Cucurbitaceae</taxon>
        <taxon>Benincaseae</taxon>
        <taxon>Citrullus</taxon>
    </lineage>
</organism>
<evidence type="ECO:0000313" key="3">
    <source>
        <dbReference type="Proteomes" id="UP001642487"/>
    </source>
</evidence>
<accession>A0ABP0YY45</accession>
<name>A0ABP0YY45_9ROSI</name>
<evidence type="ECO:0000313" key="2">
    <source>
        <dbReference type="EMBL" id="CAK9325276.1"/>
    </source>
</evidence>